<dbReference type="RefSeq" id="WP_079473240.1">
    <property type="nucleotide sequence ID" value="NZ_FUZZ01000006.1"/>
</dbReference>
<dbReference type="Proteomes" id="UP000190166">
    <property type="component" value="Unassembled WGS sequence"/>
</dbReference>
<accession>A0A1T5PCG5</accession>
<evidence type="ECO:0000259" key="2">
    <source>
        <dbReference type="Pfam" id="PF19263"/>
    </source>
</evidence>
<proteinExistence type="predicted"/>
<dbReference type="Pfam" id="PF19263">
    <property type="entry name" value="DUF5906"/>
    <property type="match status" value="1"/>
</dbReference>
<reference evidence="3 4" key="1">
    <citation type="submission" date="2017-02" db="EMBL/GenBank/DDBJ databases">
        <authorList>
            <person name="Peterson S.W."/>
        </authorList>
    </citation>
    <scope>NUCLEOTIDE SEQUENCE [LARGE SCALE GENOMIC DNA]</scope>
    <source>
        <strain evidence="3 4">DSM 18108</strain>
    </source>
</reference>
<dbReference type="EMBL" id="FUZZ01000006">
    <property type="protein sequence ID" value="SKD10078.1"/>
    <property type="molecule type" value="Genomic_DNA"/>
</dbReference>
<organism evidence="3 4">
    <name type="scientific">Chitinophaga ginsengisegetis</name>
    <dbReference type="NCBI Taxonomy" id="393003"/>
    <lineage>
        <taxon>Bacteria</taxon>
        <taxon>Pseudomonadati</taxon>
        <taxon>Bacteroidota</taxon>
        <taxon>Chitinophagia</taxon>
        <taxon>Chitinophagales</taxon>
        <taxon>Chitinophagaceae</taxon>
        <taxon>Chitinophaga</taxon>
    </lineage>
</organism>
<dbReference type="InterPro" id="IPR027417">
    <property type="entry name" value="P-loop_NTPase"/>
</dbReference>
<dbReference type="InterPro" id="IPR045455">
    <property type="entry name" value="NrS-1_pol-like_helicase"/>
</dbReference>
<feature type="domain" description="NrS-1 polymerase-like helicase" evidence="2">
    <location>
        <begin position="481"/>
        <end position="587"/>
    </location>
</feature>
<name>A0A1T5PCG5_9BACT</name>
<sequence length="793" mass="92791">MSEELSYYQARMEQLGVTEELNTIELWQNVNNENVLEPFPIFRETERGIEILVYGIDRMKIPYAKEGSRWKKNDFCIVRLKEPVVKSNGDVMKYQIPKGVGTYPFFPPSLVKKFDDKSQIDTLFLTEGYFKAFKGAMHGLDIVGLSSITHLKEKDKNALHSDIIHLIRTCNVKKVVWLTDGDCLDITKKELDDGVDLYRRPSGFFKSAVAFKSLMEDKQLHNDDLEKFFVHIDSENVPGHPKGLDDLLIEHVDKAPEIVKELLNITREGGSYFWKCNITFGLSRLQKHFMLTNVNEFYEYHAQRRKEMQNISFVFNGTKYRYDDSKGECKIEVPRESKNYFRVGDHYFEFVKIPNKYEQLEQTFHRRLKTTIIDDHGKNFINHIPKYKAFCNVPDHVNYQQVIYGNFNTYSPFEHEPEPVECAEEDFPTIFKFLKHIFGVRPVTIKTADGQKVEMPYLQLAYDYIQLLYQRPTHILPIMCLVSKENETGKSTFAKFLKQIFTANVAIVGNQDLAADFNSHWASKLLVICDETKIDKQSVVEKVKSLSTADKIMMNAKGRDQVEMDCFLKFIFITNNEDNFIYASDEDLRYWIIKVPKLLEKVPGMEDAFKDEIPAFISFLNRRQLVTTRESRMWFNPEILKTEALKKVVSYSRPTIEKEIHLKLHDLFIEFGVQEIRMSRKNIQEEFFNGRYEATYLERVLKDNIKPEQVTVVQRYRFPRWETRQTSAGTKERVKIEVADVGRPYIFKREDYLQEEELGSGDPKVAYESQFFENEPAPSVAEVTTELPSDLPF</sequence>
<gene>
    <name evidence="3" type="ORF">SAMN05660461_5978</name>
</gene>
<dbReference type="Gene3D" id="3.40.50.300">
    <property type="entry name" value="P-loop containing nucleotide triphosphate hydrolases"/>
    <property type="match status" value="1"/>
</dbReference>
<keyword evidence="4" id="KW-1185">Reference proteome</keyword>
<evidence type="ECO:0000256" key="1">
    <source>
        <dbReference type="SAM" id="MobiDB-lite"/>
    </source>
</evidence>
<dbReference type="AlphaFoldDB" id="A0A1T5PCG5"/>
<dbReference type="STRING" id="393003.SAMN05660461_5978"/>
<protein>
    <recommendedName>
        <fullName evidence="2">NrS-1 polymerase-like helicase domain-containing protein</fullName>
    </recommendedName>
</protein>
<feature type="region of interest" description="Disordered" evidence="1">
    <location>
        <begin position="773"/>
        <end position="793"/>
    </location>
</feature>
<dbReference type="SUPFAM" id="SSF52540">
    <property type="entry name" value="P-loop containing nucleoside triphosphate hydrolases"/>
    <property type="match status" value="1"/>
</dbReference>
<evidence type="ECO:0000313" key="4">
    <source>
        <dbReference type="Proteomes" id="UP000190166"/>
    </source>
</evidence>
<evidence type="ECO:0000313" key="3">
    <source>
        <dbReference type="EMBL" id="SKD10078.1"/>
    </source>
</evidence>